<proteinExistence type="predicted"/>
<dbReference type="Proteomes" id="UP000494256">
    <property type="component" value="Unassembled WGS sequence"/>
</dbReference>
<dbReference type="PANTHER" id="PTHR47481">
    <property type="match status" value="1"/>
</dbReference>
<gene>
    <name evidence="2" type="ORF">APLA_LOCUS13157</name>
    <name evidence="1" type="ORF">APLA_LOCUS6153</name>
</gene>
<evidence type="ECO:0000313" key="1">
    <source>
        <dbReference type="EMBL" id="CAB3235495.1"/>
    </source>
</evidence>
<evidence type="ECO:0000313" key="3">
    <source>
        <dbReference type="Proteomes" id="UP000494106"/>
    </source>
</evidence>
<protein>
    <recommendedName>
        <fullName evidence="5">DUF4219 domain-containing protein</fullName>
    </recommendedName>
</protein>
<sequence>MVSSSGSSGQNLLTFEKLKGATNYEDWKFQMELYLIHEDLWKYTMVTPEDDEMEIKQDQLARAKIGLMVEKDCLGYLRHTKNTRQAWEALRKVFENDEGNNSSKLLKKLLRLRLDQFKSIKEYVAEVMSASQKLKAMGKEVNDELLATILLQGLTKEYIPIRVAIETSNTTLTADYVKTKLLSIEEELSTVSDDEDFSVVTMPKKRVSVPKSKCNLKSENCSSKLKTRDCLDVTFGESVTLYCDRDGESTTPRRKHRGTFQGTNRTNLFADSGDYAHVRERGNYPCFMIWAQILLWGLAKVFQFW</sequence>
<name>A0A8S1AQP9_ARCPL</name>
<dbReference type="EMBL" id="CADEBD010000348">
    <property type="protein sequence ID" value="CAB3250575.1"/>
    <property type="molecule type" value="Genomic_DNA"/>
</dbReference>
<dbReference type="OrthoDB" id="116316at2759"/>
<reference evidence="3 4" key="1">
    <citation type="submission" date="2020-04" db="EMBL/GenBank/DDBJ databases">
        <authorList>
            <person name="Wallbank WR R."/>
            <person name="Pardo Diaz C."/>
            <person name="Kozak K."/>
            <person name="Martin S."/>
            <person name="Jiggins C."/>
            <person name="Moest M."/>
            <person name="Warren A I."/>
            <person name="Byers J.R.P. K."/>
            <person name="Montejo-Kovacevich G."/>
            <person name="Yen C E."/>
        </authorList>
    </citation>
    <scope>NUCLEOTIDE SEQUENCE [LARGE SCALE GENOMIC DNA]</scope>
</reference>
<accession>A0A8S1AQP9</accession>
<evidence type="ECO:0000313" key="4">
    <source>
        <dbReference type="Proteomes" id="UP000494256"/>
    </source>
</evidence>
<dbReference type="EMBL" id="CADEBC010000485">
    <property type="protein sequence ID" value="CAB3235495.1"/>
    <property type="molecule type" value="Genomic_DNA"/>
</dbReference>
<keyword evidence="3" id="KW-1185">Reference proteome</keyword>
<dbReference type="PANTHER" id="PTHR47481:SF14">
    <property type="entry name" value="RETROTRANSPOSON COPIA-LIKE N-TERMINAL DOMAIN-CONTAINING PROTEIN"/>
    <property type="match status" value="1"/>
</dbReference>
<evidence type="ECO:0000313" key="2">
    <source>
        <dbReference type="EMBL" id="CAB3250575.1"/>
    </source>
</evidence>
<organism evidence="2 4">
    <name type="scientific">Arctia plantaginis</name>
    <name type="common">Wood tiger moth</name>
    <name type="synonym">Phalaena plantaginis</name>
    <dbReference type="NCBI Taxonomy" id="874455"/>
    <lineage>
        <taxon>Eukaryota</taxon>
        <taxon>Metazoa</taxon>
        <taxon>Ecdysozoa</taxon>
        <taxon>Arthropoda</taxon>
        <taxon>Hexapoda</taxon>
        <taxon>Insecta</taxon>
        <taxon>Pterygota</taxon>
        <taxon>Neoptera</taxon>
        <taxon>Endopterygota</taxon>
        <taxon>Lepidoptera</taxon>
        <taxon>Glossata</taxon>
        <taxon>Ditrysia</taxon>
        <taxon>Noctuoidea</taxon>
        <taxon>Erebidae</taxon>
        <taxon>Arctiinae</taxon>
        <taxon>Arctia</taxon>
    </lineage>
</organism>
<dbReference type="AlphaFoldDB" id="A0A8S1AQP9"/>
<evidence type="ECO:0008006" key="5">
    <source>
        <dbReference type="Google" id="ProtNLM"/>
    </source>
</evidence>
<comment type="caution">
    <text evidence="2">The sequence shown here is derived from an EMBL/GenBank/DDBJ whole genome shotgun (WGS) entry which is preliminary data.</text>
</comment>
<dbReference type="Proteomes" id="UP000494106">
    <property type="component" value="Unassembled WGS sequence"/>
</dbReference>
<dbReference type="Pfam" id="PF14223">
    <property type="entry name" value="Retrotran_gag_2"/>
    <property type="match status" value="1"/>
</dbReference>